<keyword evidence="3" id="KW-0804">Transcription</keyword>
<keyword evidence="1" id="KW-0805">Transcription regulation</keyword>
<dbReference type="Pfam" id="PF12852">
    <property type="entry name" value="Cupin_6"/>
    <property type="match status" value="1"/>
</dbReference>
<keyword evidence="6" id="KW-1185">Reference proteome</keyword>
<sequence>MDPISDIVQGLHLSGGLFLDAQFGAPWCVVARVGPEDCHPFSATPRHLIAYHYVTEGQLQLQLAGQAPVSLSRGHLVLLPHNDEHRLGSDLTLPAVGVDGLIRPAGEGQCLPSIRYGGEGPRARILCGFLGCDGPGDPLLPLLPGVLVLRVADAATGDWIESSLQFAARQLASGRLESPAMLARLAELLFIEAINGWLRAQPTTSQGWLAGLRDPVVGRALGLLHGRPGQRWTTTLLAREAGLSRSAFAERFRTLLGEPPMTYLARWRMQGAARQLAESALPLSRIALEAGYDSEAAFNRAFKRVFGLPPATWRRRQQSEDPAP</sequence>
<feature type="domain" description="HTH araC/xylS-type" evidence="4">
    <location>
        <begin position="218"/>
        <end position="316"/>
    </location>
</feature>
<evidence type="ECO:0000256" key="2">
    <source>
        <dbReference type="ARBA" id="ARBA00023125"/>
    </source>
</evidence>
<evidence type="ECO:0000313" key="6">
    <source>
        <dbReference type="Proteomes" id="UP000217763"/>
    </source>
</evidence>
<dbReference type="EMBL" id="CP012621">
    <property type="protein sequence ID" value="ATG74053.1"/>
    <property type="molecule type" value="Genomic_DNA"/>
</dbReference>
<proteinExistence type="predicted"/>
<evidence type="ECO:0000256" key="1">
    <source>
        <dbReference type="ARBA" id="ARBA00023015"/>
    </source>
</evidence>
<dbReference type="PANTHER" id="PTHR46796:SF7">
    <property type="entry name" value="ARAC FAMILY TRANSCRIPTIONAL REGULATOR"/>
    <property type="match status" value="1"/>
</dbReference>
<dbReference type="KEGG" id="zdf:AN401_09465"/>
<dbReference type="SMART" id="SM00342">
    <property type="entry name" value="HTH_ARAC"/>
    <property type="match status" value="1"/>
</dbReference>
<dbReference type="RefSeq" id="WP_096779191.1">
    <property type="nucleotide sequence ID" value="NZ_CP012621.1"/>
</dbReference>
<organism evidence="5 6">
    <name type="scientific">Zobellella denitrificans</name>
    <dbReference type="NCBI Taxonomy" id="347534"/>
    <lineage>
        <taxon>Bacteria</taxon>
        <taxon>Pseudomonadati</taxon>
        <taxon>Pseudomonadota</taxon>
        <taxon>Gammaproteobacteria</taxon>
        <taxon>Aeromonadales</taxon>
        <taxon>Aeromonadaceae</taxon>
        <taxon>Zobellella</taxon>
    </lineage>
</organism>
<dbReference type="SUPFAM" id="SSF46689">
    <property type="entry name" value="Homeodomain-like"/>
    <property type="match status" value="2"/>
</dbReference>
<dbReference type="AlphaFoldDB" id="A0A291HPH8"/>
<dbReference type="PRINTS" id="PR00032">
    <property type="entry name" value="HTHARAC"/>
</dbReference>
<evidence type="ECO:0000259" key="4">
    <source>
        <dbReference type="PROSITE" id="PS01124"/>
    </source>
</evidence>
<accession>A0A291HPH8</accession>
<dbReference type="InterPro" id="IPR032783">
    <property type="entry name" value="AraC_lig"/>
</dbReference>
<evidence type="ECO:0000256" key="3">
    <source>
        <dbReference type="ARBA" id="ARBA00023163"/>
    </source>
</evidence>
<dbReference type="Pfam" id="PF12833">
    <property type="entry name" value="HTH_18"/>
    <property type="match status" value="1"/>
</dbReference>
<dbReference type="GO" id="GO:0043565">
    <property type="term" value="F:sequence-specific DNA binding"/>
    <property type="evidence" value="ECO:0007669"/>
    <property type="project" value="InterPro"/>
</dbReference>
<protein>
    <submittedName>
        <fullName evidence="5">AraC family transcriptional regulator</fullName>
    </submittedName>
</protein>
<dbReference type="InterPro" id="IPR020449">
    <property type="entry name" value="Tscrpt_reg_AraC-type_HTH"/>
</dbReference>
<dbReference type="InterPro" id="IPR018062">
    <property type="entry name" value="HTH_AraC-typ_CS"/>
</dbReference>
<reference evidence="6" key="1">
    <citation type="submission" date="2015-09" db="EMBL/GenBank/DDBJ databases">
        <authorList>
            <person name="Shao Z."/>
            <person name="Wang L."/>
        </authorList>
    </citation>
    <scope>NUCLEOTIDE SEQUENCE [LARGE SCALE GENOMIC DNA]</scope>
    <source>
        <strain evidence="6">F13-1</strain>
    </source>
</reference>
<dbReference type="InterPro" id="IPR050204">
    <property type="entry name" value="AraC_XylS_family_regulators"/>
</dbReference>
<dbReference type="PROSITE" id="PS01124">
    <property type="entry name" value="HTH_ARAC_FAMILY_2"/>
    <property type="match status" value="1"/>
</dbReference>
<dbReference type="InterPro" id="IPR018060">
    <property type="entry name" value="HTH_AraC"/>
</dbReference>
<dbReference type="GO" id="GO:0003700">
    <property type="term" value="F:DNA-binding transcription factor activity"/>
    <property type="evidence" value="ECO:0007669"/>
    <property type="project" value="InterPro"/>
</dbReference>
<dbReference type="InterPro" id="IPR009057">
    <property type="entry name" value="Homeodomain-like_sf"/>
</dbReference>
<gene>
    <name evidence="5" type="ORF">AN401_09465</name>
</gene>
<name>A0A291HPH8_9GAMM</name>
<evidence type="ECO:0000313" key="5">
    <source>
        <dbReference type="EMBL" id="ATG74053.1"/>
    </source>
</evidence>
<dbReference type="PANTHER" id="PTHR46796">
    <property type="entry name" value="HTH-TYPE TRANSCRIPTIONAL ACTIVATOR RHAS-RELATED"/>
    <property type="match status" value="1"/>
</dbReference>
<dbReference type="Gene3D" id="1.10.10.60">
    <property type="entry name" value="Homeodomain-like"/>
    <property type="match status" value="2"/>
</dbReference>
<dbReference type="Proteomes" id="UP000217763">
    <property type="component" value="Chromosome"/>
</dbReference>
<dbReference type="PROSITE" id="PS00041">
    <property type="entry name" value="HTH_ARAC_FAMILY_1"/>
    <property type="match status" value="1"/>
</dbReference>
<keyword evidence="2" id="KW-0238">DNA-binding</keyword>